<feature type="transmembrane region" description="Helical" evidence="6">
    <location>
        <begin position="29"/>
        <end position="49"/>
    </location>
</feature>
<keyword evidence="5 6" id="KW-0472">Membrane</keyword>
<dbReference type="InterPro" id="IPR045888">
    <property type="entry name" value="Erv"/>
</dbReference>
<dbReference type="PANTHER" id="PTHR10984:SF25">
    <property type="entry name" value="ENDOPLASMIC RETICULUM-GOLGI INTERMEDIATE COMPARTMENT PROTEIN 3"/>
    <property type="match status" value="1"/>
</dbReference>
<dbReference type="STRING" id="564608.C1NA59"/>
<feature type="non-terminal residue" evidence="9">
    <location>
        <position position="363"/>
    </location>
</feature>
<dbReference type="PANTHER" id="PTHR10984">
    <property type="entry name" value="ENDOPLASMIC RETICULUM-GOLGI INTERMEDIATE COMPARTMENT PROTEIN"/>
    <property type="match status" value="1"/>
</dbReference>
<dbReference type="RefSeq" id="XP_003064734.1">
    <property type="nucleotide sequence ID" value="XM_003064688.1"/>
</dbReference>
<dbReference type="EMBL" id="GG663752">
    <property type="protein sequence ID" value="EEH51068.1"/>
    <property type="molecule type" value="Genomic_DNA"/>
</dbReference>
<dbReference type="Pfam" id="PF07970">
    <property type="entry name" value="COPIIcoated_ERV"/>
    <property type="match status" value="1"/>
</dbReference>
<dbReference type="GO" id="GO:0016020">
    <property type="term" value="C:membrane"/>
    <property type="evidence" value="ECO:0007669"/>
    <property type="project" value="UniProtKB-SubCell"/>
</dbReference>
<dbReference type="eggNOG" id="KOG2667">
    <property type="taxonomic scope" value="Eukaryota"/>
</dbReference>
<dbReference type="InterPro" id="IPR039542">
    <property type="entry name" value="Erv_N"/>
</dbReference>
<feature type="domain" description="Endoplasmic reticulum vesicle transporter C-terminal" evidence="7">
    <location>
        <begin position="187"/>
        <end position="359"/>
    </location>
</feature>
<evidence type="ECO:0000256" key="1">
    <source>
        <dbReference type="ARBA" id="ARBA00004141"/>
    </source>
</evidence>
<keyword evidence="10" id="KW-1185">Reference proteome</keyword>
<dbReference type="AlphaFoldDB" id="C1NA59"/>
<evidence type="ECO:0000313" key="9">
    <source>
        <dbReference type="EMBL" id="EEH51068.1"/>
    </source>
</evidence>
<keyword evidence="4 6" id="KW-1133">Transmembrane helix</keyword>
<dbReference type="Pfam" id="PF13850">
    <property type="entry name" value="ERGIC_N"/>
    <property type="match status" value="1"/>
</dbReference>
<dbReference type="KEGG" id="mpp:MICPUCDRAFT_4062"/>
<dbReference type="InterPro" id="IPR012936">
    <property type="entry name" value="Erv_C"/>
</dbReference>
<name>C1NA59_MICPC</name>
<dbReference type="Proteomes" id="UP000001876">
    <property type="component" value="Unassembled WGS sequence"/>
</dbReference>
<dbReference type="GeneID" id="9690292"/>
<dbReference type="GO" id="GO:0030134">
    <property type="term" value="C:COPII-coated ER to Golgi transport vesicle"/>
    <property type="evidence" value="ECO:0007669"/>
    <property type="project" value="TreeGrafter"/>
</dbReference>
<evidence type="ECO:0000256" key="6">
    <source>
        <dbReference type="SAM" id="Phobius"/>
    </source>
</evidence>
<sequence>VAKTLRRMDVYSSSKVIEDFRQSSSMSGGIITCACALLCFVLFVNEYFYHRTPVVKSSLTVDATGLDAKTSANSNRLHVEIDITFHQLPCDIINMDTMDQAGEAFHDVHSGHLKKRRLDSDGKPLEGVFKHEKANAHKEIREDIESHALALSGDEEYKTSEEDLMPEEGLTMFNLKQLLDKQFPGGIEKAFKNEAREGCEVIGYLEVNRVPGSFSVSPGKSIRLGMEHVQLNVQSRLNMSHTINRFAFGKSFPGFVSPLDGNARDLDPNYVHQYFLKIVPTSFTPLRGEYLQSNQYSVTEASAPAKALNVVGSKPSGVYFNYDLSPLRVDYVESRNSMTEFITSVCAIVGGVASMSGLVQAGV</sequence>
<evidence type="ECO:0000259" key="7">
    <source>
        <dbReference type="Pfam" id="PF07970"/>
    </source>
</evidence>
<evidence type="ECO:0000256" key="2">
    <source>
        <dbReference type="ARBA" id="ARBA00005648"/>
    </source>
</evidence>
<evidence type="ECO:0000256" key="5">
    <source>
        <dbReference type="ARBA" id="ARBA00023136"/>
    </source>
</evidence>
<comment type="subcellular location">
    <subcellularLocation>
        <location evidence="1">Membrane</location>
        <topology evidence="1">Multi-pass membrane protein</topology>
    </subcellularLocation>
</comment>
<reference evidence="9 10" key="1">
    <citation type="journal article" date="2009" name="Science">
        <title>Green evolution and dynamic adaptations revealed by genomes of the marine picoeukaryotes Micromonas.</title>
        <authorList>
            <person name="Worden A.Z."/>
            <person name="Lee J.H."/>
            <person name="Mock T."/>
            <person name="Rouze P."/>
            <person name="Simmons M.P."/>
            <person name="Aerts A.L."/>
            <person name="Allen A.E."/>
            <person name="Cuvelier M.L."/>
            <person name="Derelle E."/>
            <person name="Everett M.V."/>
            <person name="Foulon E."/>
            <person name="Grimwood J."/>
            <person name="Gundlach H."/>
            <person name="Henrissat B."/>
            <person name="Napoli C."/>
            <person name="McDonald S.M."/>
            <person name="Parker M.S."/>
            <person name="Rombauts S."/>
            <person name="Salamov A."/>
            <person name="Von Dassow P."/>
            <person name="Badger J.H."/>
            <person name="Coutinho P.M."/>
            <person name="Demir E."/>
            <person name="Dubchak I."/>
            <person name="Gentemann C."/>
            <person name="Eikrem W."/>
            <person name="Gready J.E."/>
            <person name="John U."/>
            <person name="Lanier W."/>
            <person name="Lindquist E.A."/>
            <person name="Lucas S."/>
            <person name="Mayer K.F."/>
            <person name="Moreau H."/>
            <person name="Not F."/>
            <person name="Otillar R."/>
            <person name="Panaud O."/>
            <person name="Pangilinan J."/>
            <person name="Paulsen I."/>
            <person name="Piegu B."/>
            <person name="Poliakov A."/>
            <person name="Robbens S."/>
            <person name="Schmutz J."/>
            <person name="Toulza E."/>
            <person name="Wyss T."/>
            <person name="Zelensky A."/>
            <person name="Zhou K."/>
            <person name="Armbrust E.V."/>
            <person name="Bhattacharya D."/>
            <person name="Goodenough U.W."/>
            <person name="Van de Peer Y."/>
            <person name="Grigoriev I.V."/>
        </authorList>
    </citation>
    <scope>NUCLEOTIDE SEQUENCE [LARGE SCALE GENOMIC DNA]</scope>
    <source>
        <strain evidence="9 10">CCMP1545</strain>
    </source>
</reference>
<keyword evidence="3 6" id="KW-0812">Transmembrane</keyword>
<feature type="non-terminal residue" evidence="9">
    <location>
        <position position="1"/>
    </location>
</feature>
<evidence type="ECO:0000313" key="10">
    <source>
        <dbReference type="Proteomes" id="UP000001876"/>
    </source>
</evidence>
<dbReference type="GO" id="GO:0005783">
    <property type="term" value="C:endoplasmic reticulum"/>
    <property type="evidence" value="ECO:0007669"/>
    <property type="project" value="TreeGrafter"/>
</dbReference>
<organism evidence="10">
    <name type="scientific">Micromonas pusilla (strain CCMP1545)</name>
    <name type="common">Picoplanktonic green alga</name>
    <dbReference type="NCBI Taxonomy" id="564608"/>
    <lineage>
        <taxon>Eukaryota</taxon>
        <taxon>Viridiplantae</taxon>
        <taxon>Chlorophyta</taxon>
        <taxon>Mamiellophyceae</taxon>
        <taxon>Mamiellales</taxon>
        <taxon>Mamiellaceae</taxon>
        <taxon>Micromonas</taxon>
    </lineage>
</organism>
<protein>
    <submittedName>
        <fullName evidence="9">Predicted protein</fullName>
    </submittedName>
</protein>
<proteinExistence type="inferred from homology"/>
<gene>
    <name evidence="9" type="ORF">MICPUCDRAFT_4062</name>
</gene>
<dbReference type="OrthoDB" id="270930at2759"/>
<dbReference type="OMA" id="ISGERHY"/>
<evidence type="ECO:0000259" key="8">
    <source>
        <dbReference type="Pfam" id="PF13850"/>
    </source>
</evidence>
<evidence type="ECO:0000256" key="3">
    <source>
        <dbReference type="ARBA" id="ARBA00022692"/>
    </source>
</evidence>
<comment type="similarity">
    <text evidence="2">Belongs to the ERGIC family.</text>
</comment>
<accession>C1NA59</accession>
<feature type="domain" description="Endoplasmic reticulum vesicle transporter N-terminal" evidence="8">
    <location>
        <begin position="5"/>
        <end position="104"/>
    </location>
</feature>
<evidence type="ECO:0000256" key="4">
    <source>
        <dbReference type="ARBA" id="ARBA00022989"/>
    </source>
</evidence>